<dbReference type="SUPFAM" id="SSF53474">
    <property type="entry name" value="alpha/beta-Hydrolases"/>
    <property type="match status" value="1"/>
</dbReference>
<dbReference type="Proteomes" id="UP000277094">
    <property type="component" value="Unassembled WGS sequence"/>
</dbReference>
<dbReference type="GO" id="GO:0004806">
    <property type="term" value="F:triacylglycerol lipase activity"/>
    <property type="evidence" value="ECO:0007669"/>
    <property type="project" value="InterPro"/>
</dbReference>
<dbReference type="PANTHER" id="PTHR34853:SF1">
    <property type="entry name" value="LIPASE 5"/>
    <property type="match status" value="1"/>
</dbReference>
<reference evidence="2 3" key="1">
    <citation type="submission" date="2018-11" db="EMBL/GenBank/DDBJ databases">
        <authorList>
            <person name="Li F."/>
        </authorList>
    </citation>
    <scope>NUCLEOTIDE SEQUENCE [LARGE SCALE GENOMIC DNA]</scope>
    <source>
        <strain evidence="2 3">KIS18-7</strain>
    </source>
</reference>
<evidence type="ECO:0000313" key="2">
    <source>
        <dbReference type="EMBL" id="RNL78305.1"/>
    </source>
</evidence>
<evidence type="ECO:0000313" key="3">
    <source>
        <dbReference type="Proteomes" id="UP000277094"/>
    </source>
</evidence>
<feature type="chain" id="PRO_5038968315" evidence="1">
    <location>
        <begin position="29"/>
        <end position="411"/>
    </location>
</feature>
<evidence type="ECO:0000256" key="1">
    <source>
        <dbReference type="SAM" id="SignalP"/>
    </source>
</evidence>
<dbReference type="RefSeq" id="WP_123232804.1">
    <property type="nucleotide sequence ID" value="NZ_RJSG01000002.1"/>
</dbReference>
<protein>
    <submittedName>
        <fullName evidence="2">Lipase</fullName>
    </submittedName>
</protein>
<dbReference type="AlphaFoldDB" id="A0A3N0DRQ0"/>
<comment type="caution">
    <text evidence="2">The sequence shown here is derived from an EMBL/GenBank/DDBJ whole genome shotgun (WGS) entry which is preliminary data.</text>
</comment>
<dbReference type="EMBL" id="RJSG01000002">
    <property type="protein sequence ID" value="RNL78305.1"/>
    <property type="molecule type" value="Genomic_DNA"/>
</dbReference>
<accession>A0A3N0DRQ0</accession>
<dbReference type="InterPro" id="IPR029058">
    <property type="entry name" value="AB_hydrolase_fold"/>
</dbReference>
<dbReference type="PANTHER" id="PTHR34853">
    <property type="match status" value="1"/>
</dbReference>
<proteinExistence type="predicted"/>
<gene>
    <name evidence="2" type="ORF">EFL95_04135</name>
</gene>
<sequence length="411" mass="42191">MKRLLALLATSVLAATALVAGSTASASALPVPEDDPFYAVPANIASYADGAVIASRRITAIAYLLPIPADAWQILYKTNDSHGVPTATVTTLMVPRTAWKGAGTRPLVSYQTAEDGVAGKCAPSYGLRGGLIGTRNASDAESGLMLSALSNGWAVAAPDYEGPDSQFLAGKMEGQAILDGLRAALAFSPAGLSPSTKLGIWGYSGGAFATSIASQLQASYAPELNVSGVALGGVVAEIRKTIDDFSGSAVGGAIAMGVNGPMKAFPEYNLGQYLSASGRAKVAAASGDCIADAVARYPFLSIKQIEAFPGALDVPVVANLLHANSPLGIPGTPTAPVYDYHATFDELAPVGPDRELMHRYCDSGQVVEHVEHLLAEHISETVSGAPGALTFFSQRFAGQAPKNTCATIPAP</sequence>
<dbReference type="OrthoDB" id="9798122at2"/>
<keyword evidence="3" id="KW-1185">Reference proteome</keyword>
<keyword evidence="1" id="KW-0732">Signal</keyword>
<feature type="signal peptide" evidence="1">
    <location>
        <begin position="1"/>
        <end position="28"/>
    </location>
</feature>
<dbReference type="PIRSF" id="PIRSF029171">
    <property type="entry name" value="Esterase_LipA"/>
    <property type="match status" value="1"/>
</dbReference>
<dbReference type="InterPro" id="IPR005152">
    <property type="entry name" value="Lipase_secreted"/>
</dbReference>
<dbReference type="GO" id="GO:0016042">
    <property type="term" value="P:lipid catabolic process"/>
    <property type="evidence" value="ECO:0007669"/>
    <property type="project" value="InterPro"/>
</dbReference>
<dbReference type="Gene3D" id="3.40.50.1820">
    <property type="entry name" value="alpha/beta hydrolase"/>
    <property type="match status" value="1"/>
</dbReference>
<dbReference type="Pfam" id="PF03583">
    <property type="entry name" value="LIP"/>
    <property type="match status" value="1"/>
</dbReference>
<dbReference type="Gene3D" id="1.10.260.130">
    <property type="match status" value="1"/>
</dbReference>
<organism evidence="2 3">
    <name type="scientific">Nocardioides marmorisolisilvae</name>
    <dbReference type="NCBI Taxonomy" id="1542737"/>
    <lineage>
        <taxon>Bacteria</taxon>
        <taxon>Bacillati</taxon>
        <taxon>Actinomycetota</taxon>
        <taxon>Actinomycetes</taxon>
        <taxon>Propionibacteriales</taxon>
        <taxon>Nocardioidaceae</taxon>
        <taxon>Nocardioides</taxon>
    </lineage>
</organism>
<name>A0A3N0DRQ0_9ACTN</name>